<reference evidence="3" key="1">
    <citation type="submission" date="2017-04" db="EMBL/GenBank/DDBJ databases">
        <authorList>
            <person name="Varghese N."/>
            <person name="Submissions S."/>
        </authorList>
    </citation>
    <scope>NUCLEOTIDE SEQUENCE [LARGE SCALE GENOMIC DNA]</scope>
    <source>
        <strain evidence="3">DSM 16537</strain>
    </source>
</reference>
<keyword evidence="3" id="KW-1185">Reference proteome</keyword>
<name>A0A1W2GZ47_9BACT</name>
<dbReference type="Gene3D" id="3.10.450.40">
    <property type="match status" value="1"/>
</dbReference>
<dbReference type="SUPFAM" id="SSF160719">
    <property type="entry name" value="gpW/gp25-like"/>
    <property type="match status" value="1"/>
</dbReference>
<evidence type="ECO:0000313" key="3">
    <source>
        <dbReference type="Proteomes" id="UP000192333"/>
    </source>
</evidence>
<dbReference type="Pfam" id="PF04965">
    <property type="entry name" value="GPW_gp25"/>
    <property type="match status" value="1"/>
</dbReference>
<accession>A0A1W2GZ47</accession>
<proteinExistence type="predicted"/>
<sequence length="138" mass="16084">MGKMHQSFLGSGWSFPPQFDRGSSKTKMLKDEEDIQSSLEILLSTKQGERVMLPDYGCNLHELIFEPLTTTFKTYIKDLIRTAILYYEPRIEVEKIELNDTGELEGRILITISYKVRATNSRFNFVYPFYKNEGTDLR</sequence>
<evidence type="ECO:0000259" key="1">
    <source>
        <dbReference type="Pfam" id="PF04965"/>
    </source>
</evidence>
<dbReference type="InterPro" id="IPR007048">
    <property type="entry name" value="IraD/Gp25-like"/>
</dbReference>
<dbReference type="STRING" id="758820.SAMN00777080_0511"/>
<dbReference type="Proteomes" id="UP000192333">
    <property type="component" value="Chromosome I"/>
</dbReference>
<gene>
    <name evidence="2" type="ORF">SAMN00777080_0511</name>
</gene>
<protein>
    <recommendedName>
        <fullName evidence="1">IraD/Gp25-like domain-containing protein</fullName>
    </recommendedName>
</protein>
<dbReference type="AlphaFoldDB" id="A0A1W2GZ47"/>
<organism evidence="2 3">
    <name type="scientific">Aquiflexum balticum DSM 16537</name>
    <dbReference type="NCBI Taxonomy" id="758820"/>
    <lineage>
        <taxon>Bacteria</taxon>
        <taxon>Pseudomonadati</taxon>
        <taxon>Bacteroidota</taxon>
        <taxon>Cytophagia</taxon>
        <taxon>Cytophagales</taxon>
        <taxon>Cyclobacteriaceae</taxon>
        <taxon>Aquiflexum</taxon>
    </lineage>
</organism>
<feature type="domain" description="IraD/Gp25-like" evidence="1">
    <location>
        <begin position="31"/>
        <end position="120"/>
    </location>
</feature>
<dbReference type="EMBL" id="LT838813">
    <property type="protein sequence ID" value="SMD41975.1"/>
    <property type="molecule type" value="Genomic_DNA"/>
</dbReference>
<evidence type="ECO:0000313" key="2">
    <source>
        <dbReference type="EMBL" id="SMD41975.1"/>
    </source>
</evidence>